<evidence type="ECO:0000313" key="2">
    <source>
        <dbReference type="EMBL" id="ALX50083.1"/>
    </source>
</evidence>
<evidence type="ECO:0000313" key="3">
    <source>
        <dbReference type="Proteomes" id="UP000050331"/>
    </source>
</evidence>
<evidence type="ECO:0000259" key="1">
    <source>
        <dbReference type="PROSITE" id="PS51782"/>
    </source>
</evidence>
<reference evidence="2 3" key="1">
    <citation type="submission" date="2016-01" db="EMBL/GenBank/DDBJ databases">
        <title>Complete genome sequence of strain Lentibacillus amyloliquefaciens LAM0015T isolated from saline sediment.</title>
        <authorList>
            <person name="Wang J.-L."/>
            <person name="He M.-X."/>
        </authorList>
    </citation>
    <scope>NUCLEOTIDE SEQUENCE [LARGE SCALE GENOMIC DNA]</scope>
    <source>
        <strain evidence="2 3">LAM0015</strain>
    </source>
</reference>
<keyword evidence="3" id="KW-1185">Reference proteome</keyword>
<dbReference type="GO" id="GO:0019867">
    <property type="term" value="C:outer membrane"/>
    <property type="evidence" value="ECO:0007669"/>
    <property type="project" value="InterPro"/>
</dbReference>
<dbReference type="PROSITE" id="PS51782">
    <property type="entry name" value="LYSM"/>
    <property type="match status" value="1"/>
</dbReference>
<gene>
    <name evidence="2" type="ORF">AOX59_16765</name>
</gene>
<organism evidence="2 3">
    <name type="scientific">Lentibacillus amyloliquefaciens</name>
    <dbReference type="NCBI Taxonomy" id="1472767"/>
    <lineage>
        <taxon>Bacteria</taxon>
        <taxon>Bacillati</taxon>
        <taxon>Bacillota</taxon>
        <taxon>Bacilli</taxon>
        <taxon>Bacillales</taxon>
        <taxon>Bacillaceae</taxon>
        <taxon>Lentibacillus</taxon>
    </lineage>
</organism>
<dbReference type="Gene3D" id="3.10.350.10">
    <property type="entry name" value="LysM domain"/>
    <property type="match status" value="1"/>
</dbReference>
<dbReference type="Proteomes" id="UP000050331">
    <property type="component" value="Chromosome"/>
</dbReference>
<dbReference type="Pfam" id="PF01476">
    <property type="entry name" value="LysM"/>
    <property type="match status" value="1"/>
</dbReference>
<dbReference type="InterPro" id="IPR018392">
    <property type="entry name" value="LysM"/>
</dbReference>
<dbReference type="KEGG" id="lao:AOX59_16765"/>
<name>A0A0U4FB97_9BACI</name>
<dbReference type="GO" id="GO:0009254">
    <property type="term" value="P:peptidoglycan turnover"/>
    <property type="evidence" value="ECO:0007669"/>
    <property type="project" value="InterPro"/>
</dbReference>
<dbReference type="InterPro" id="IPR010611">
    <property type="entry name" value="3D_dom"/>
</dbReference>
<sequence>MKYILMTIVCMMGFVFFTGSVSAEKNYRVQSGDSLYRIAQNYQVDVNAVIAANASITNPAYIKPGQTIKIPDQNGTSFTVTAYTAGYESTGKRPGDPGYGITASGSIVDEGDTIACPPALPFGSKIHIPKLNETYVCEDRGSAITNGHLDIYKEDLDDALQFGVQQLQVKVWTY</sequence>
<dbReference type="STRING" id="1472767.AOX59_16765"/>
<dbReference type="SUPFAM" id="SSF54106">
    <property type="entry name" value="LysM domain"/>
    <property type="match status" value="1"/>
</dbReference>
<feature type="domain" description="LysM" evidence="1">
    <location>
        <begin position="25"/>
        <end position="70"/>
    </location>
</feature>
<dbReference type="SMART" id="SM00257">
    <property type="entry name" value="LysM"/>
    <property type="match status" value="1"/>
</dbReference>
<dbReference type="EMBL" id="CP013862">
    <property type="protein sequence ID" value="ALX50083.1"/>
    <property type="molecule type" value="Genomic_DNA"/>
</dbReference>
<dbReference type="InterPro" id="IPR036779">
    <property type="entry name" value="LysM_dom_sf"/>
</dbReference>
<protein>
    <recommendedName>
        <fullName evidence="1">LysM domain-containing protein</fullName>
    </recommendedName>
</protein>
<dbReference type="AlphaFoldDB" id="A0A0U4FB97"/>
<proteinExistence type="predicted"/>
<dbReference type="CDD" id="cd22784">
    <property type="entry name" value="DPBB_MltA_YuiC-like"/>
    <property type="match status" value="1"/>
</dbReference>
<accession>A0A0U4FB97</accession>
<dbReference type="CDD" id="cd00118">
    <property type="entry name" value="LysM"/>
    <property type="match status" value="1"/>
</dbReference>
<dbReference type="Pfam" id="PF06725">
    <property type="entry name" value="3D"/>
    <property type="match status" value="1"/>
</dbReference>
<dbReference type="GO" id="GO:0004553">
    <property type="term" value="F:hydrolase activity, hydrolyzing O-glycosyl compounds"/>
    <property type="evidence" value="ECO:0007669"/>
    <property type="project" value="InterPro"/>
</dbReference>